<comment type="caution">
    <text evidence="2">The sequence shown here is derived from an EMBL/GenBank/DDBJ whole genome shotgun (WGS) entry which is preliminary data.</text>
</comment>
<gene>
    <name evidence="2" type="ORF">B0H15DRAFT_824103</name>
</gene>
<dbReference type="Proteomes" id="UP001222325">
    <property type="component" value="Unassembled WGS sequence"/>
</dbReference>
<protein>
    <submittedName>
        <fullName evidence="2">Uncharacterized protein</fullName>
    </submittedName>
</protein>
<name>A0AAD6XRK0_9AGAR</name>
<proteinExistence type="predicted"/>
<keyword evidence="3" id="KW-1185">Reference proteome</keyword>
<feature type="region of interest" description="Disordered" evidence="1">
    <location>
        <begin position="1"/>
        <end position="54"/>
    </location>
</feature>
<organism evidence="2 3">
    <name type="scientific">Mycena belliarum</name>
    <dbReference type="NCBI Taxonomy" id="1033014"/>
    <lineage>
        <taxon>Eukaryota</taxon>
        <taxon>Fungi</taxon>
        <taxon>Dikarya</taxon>
        <taxon>Basidiomycota</taxon>
        <taxon>Agaricomycotina</taxon>
        <taxon>Agaricomycetes</taxon>
        <taxon>Agaricomycetidae</taxon>
        <taxon>Agaricales</taxon>
        <taxon>Marasmiineae</taxon>
        <taxon>Mycenaceae</taxon>
        <taxon>Mycena</taxon>
    </lineage>
</organism>
<dbReference type="EMBL" id="JARJCN010000009">
    <property type="protein sequence ID" value="KAJ7098101.1"/>
    <property type="molecule type" value="Genomic_DNA"/>
</dbReference>
<reference evidence="2" key="1">
    <citation type="submission" date="2023-03" db="EMBL/GenBank/DDBJ databases">
        <title>Massive genome expansion in bonnet fungi (Mycena s.s.) driven by repeated elements and novel gene families across ecological guilds.</title>
        <authorList>
            <consortium name="Lawrence Berkeley National Laboratory"/>
            <person name="Harder C.B."/>
            <person name="Miyauchi S."/>
            <person name="Viragh M."/>
            <person name="Kuo A."/>
            <person name="Thoen E."/>
            <person name="Andreopoulos B."/>
            <person name="Lu D."/>
            <person name="Skrede I."/>
            <person name="Drula E."/>
            <person name="Henrissat B."/>
            <person name="Morin E."/>
            <person name="Kohler A."/>
            <person name="Barry K."/>
            <person name="LaButti K."/>
            <person name="Morin E."/>
            <person name="Salamov A."/>
            <person name="Lipzen A."/>
            <person name="Mereny Z."/>
            <person name="Hegedus B."/>
            <person name="Baldrian P."/>
            <person name="Stursova M."/>
            <person name="Weitz H."/>
            <person name="Taylor A."/>
            <person name="Grigoriev I.V."/>
            <person name="Nagy L.G."/>
            <person name="Martin F."/>
            <person name="Kauserud H."/>
        </authorList>
    </citation>
    <scope>NUCLEOTIDE SEQUENCE</scope>
    <source>
        <strain evidence="2">CBHHK173m</strain>
    </source>
</reference>
<evidence type="ECO:0000313" key="3">
    <source>
        <dbReference type="Proteomes" id="UP001222325"/>
    </source>
</evidence>
<accession>A0AAD6XRK0</accession>
<feature type="compositionally biased region" description="Basic and acidic residues" evidence="1">
    <location>
        <begin position="37"/>
        <end position="49"/>
    </location>
</feature>
<evidence type="ECO:0000313" key="2">
    <source>
        <dbReference type="EMBL" id="KAJ7098101.1"/>
    </source>
</evidence>
<evidence type="ECO:0000256" key="1">
    <source>
        <dbReference type="SAM" id="MobiDB-lite"/>
    </source>
</evidence>
<dbReference type="AlphaFoldDB" id="A0AAD6XRK0"/>
<sequence>MGASSSKATRSLPKRVTTPAWSGARASRPADPVAASESKKEVIHQDSKDPQFLSNLGRLGPVRVDHHMHAVRPVRQVIGRRCSLRQFAFFNQAVLANHMFNSRLQSETEAASSTPTLNRIHAARLSHLLDERKSIRTTRDVEFLAQRFGVELGKLDAIAKFLSTPSVAQASVVRLSTRDGDNRQIMKAVWMEPRLKNSPM</sequence>